<evidence type="ECO:0000259" key="10">
    <source>
        <dbReference type="PROSITE" id="PS51198"/>
    </source>
</evidence>
<dbReference type="Pfam" id="PF13361">
    <property type="entry name" value="UvrD_C"/>
    <property type="match status" value="2"/>
</dbReference>
<name>A0A424YB55_9FIRM</name>
<evidence type="ECO:0000256" key="8">
    <source>
        <dbReference type="ARBA" id="ARBA00048988"/>
    </source>
</evidence>
<keyword evidence="5" id="KW-0413">Isomerase</keyword>
<dbReference type="PANTHER" id="PTHR11070">
    <property type="entry name" value="UVRD / RECB / PCRA DNA HELICASE FAMILY MEMBER"/>
    <property type="match status" value="1"/>
</dbReference>
<dbReference type="InterPro" id="IPR000212">
    <property type="entry name" value="DNA_helicase_UvrD/REP"/>
</dbReference>
<dbReference type="GO" id="GO:0005524">
    <property type="term" value="F:ATP binding"/>
    <property type="evidence" value="ECO:0007669"/>
    <property type="project" value="UniProtKB-UniRule"/>
</dbReference>
<keyword evidence="4 9" id="KW-0067">ATP-binding</keyword>
<sequence length="593" mass="70137">MYYLVSFIQYIMQGRQVHMQLNMEQRKLIQAKPVGHNLIKGVAGSGKTTVALHKTLFLRNHYCFGENERILLVTYNRTLINYIKYLYEKIEDEHKDLYINIFDDNENKVDIQTIDKIIYDYYMKTEESKKYKIDFDKNNRYSLLTHCITEISKKYPKVKIMDQKNLMFLLDEIDWIKSCNYMELEEYQHADRLGRMSYQSTDGGPQKLMKNSDTRRAIFELMVLFDKKFRENNIISMKDAALTALKYAWNNVEKTYNHIIVDESQDLTRVQLEFLKLLSCSKDTSSITFIADTAQSIYAHSWLVKGRSFASIGFDMTGKSSSLNKNYRTTTQIAQAAFSLIEKDENIIDDENFVKPYLIDKQGSYPVYKHFKRVQEESSHINYLIEQLLEKGYAYKDMAIISRNHNQLKSIQEEFDQNSKPWVFISKRKPDFELDGIKMMTMHSIKGLEFKVVFIVGINKEILPFVSYLEKEEQSLQESQERKLLYVGMTRATELLFLSSCNKPSKFIKDIEPAYLKLTMDSRIKSFYDVKLDNYLYQDKIFDLFSEEEKIRQWLLKELIDNYRYPKELIDVECKVNEFSRIGFVDIVVYSGK</sequence>
<organism evidence="11 12">
    <name type="scientific">Candidatus Syntrophonatronum acetioxidans</name>
    <dbReference type="NCBI Taxonomy" id="1795816"/>
    <lineage>
        <taxon>Bacteria</taxon>
        <taxon>Bacillati</taxon>
        <taxon>Bacillota</taxon>
        <taxon>Clostridia</taxon>
        <taxon>Eubacteriales</taxon>
        <taxon>Syntrophomonadaceae</taxon>
        <taxon>Candidatus Syntrophonatronum</taxon>
    </lineage>
</organism>
<dbReference type="InterPro" id="IPR014017">
    <property type="entry name" value="DNA_helicase_UvrD-like_C"/>
</dbReference>
<keyword evidence="2 9" id="KW-0378">Hydrolase</keyword>
<dbReference type="GO" id="GO:0003677">
    <property type="term" value="F:DNA binding"/>
    <property type="evidence" value="ECO:0007669"/>
    <property type="project" value="InterPro"/>
</dbReference>
<evidence type="ECO:0000256" key="5">
    <source>
        <dbReference type="ARBA" id="ARBA00023235"/>
    </source>
</evidence>
<keyword evidence="1 9" id="KW-0547">Nucleotide-binding</keyword>
<evidence type="ECO:0000256" key="2">
    <source>
        <dbReference type="ARBA" id="ARBA00022801"/>
    </source>
</evidence>
<dbReference type="Gene3D" id="3.40.50.300">
    <property type="entry name" value="P-loop containing nucleotide triphosphate hydrolases"/>
    <property type="match status" value="2"/>
</dbReference>
<evidence type="ECO:0000256" key="4">
    <source>
        <dbReference type="ARBA" id="ARBA00022840"/>
    </source>
</evidence>
<keyword evidence="3 9" id="KW-0347">Helicase</keyword>
<dbReference type="CDD" id="cd18807">
    <property type="entry name" value="SF1_C_UvrD"/>
    <property type="match status" value="1"/>
</dbReference>
<gene>
    <name evidence="11" type="ORF">D5R97_08345</name>
</gene>
<reference evidence="11 12" key="1">
    <citation type="submission" date="2018-08" db="EMBL/GenBank/DDBJ databases">
        <title>The metabolism and importance of syntrophic acetate oxidation coupled to methane or sulfide production in haloalkaline environments.</title>
        <authorList>
            <person name="Timmers P.H.A."/>
            <person name="Vavourakis C.D."/>
            <person name="Sorokin D.Y."/>
            <person name="Sinninghe Damste J.S."/>
            <person name="Muyzer G."/>
            <person name="Stams A.J.M."/>
            <person name="Plugge C.M."/>
        </authorList>
    </citation>
    <scope>NUCLEOTIDE SEQUENCE [LARGE SCALE GENOMIC DNA]</scope>
    <source>
        <strain evidence="11">MSAO_Bac1</strain>
    </source>
</reference>
<protein>
    <recommendedName>
        <fullName evidence="7">DNA 3'-5' helicase</fullName>
        <ecNumber evidence="7">5.6.2.4</ecNumber>
    </recommendedName>
</protein>
<dbReference type="InterPro" id="IPR029464">
    <property type="entry name" value="HSDR_N"/>
</dbReference>
<dbReference type="Proteomes" id="UP000285138">
    <property type="component" value="Unassembled WGS sequence"/>
</dbReference>
<dbReference type="PANTHER" id="PTHR11070:SF45">
    <property type="entry name" value="DNA 3'-5' HELICASE"/>
    <property type="match status" value="1"/>
</dbReference>
<evidence type="ECO:0000313" key="12">
    <source>
        <dbReference type="Proteomes" id="UP000285138"/>
    </source>
</evidence>
<accession>A0A424YB55</accession>
<dbReference type="InterPro" id="IPR014016">
    <property type="entry name" value="UvrD-like_ATP-bd"/>
</dbReference>
<dbReference type="Pfam" id="PF00580">
    <property type="entry name" value="UvrD-helicase"/>
    <property type="match status" value="1"/>
</dbReference>
<evidence type="ECO:0000256" key="9">
    <source>
        <dbReference type="PROSITE-ProRule" id="PRU00560"/>
    </source>
</evidence>
<evidence type="ECO:0000256" key="7">
    <source>
        <dbReference type="ARBA" id="ARBA00034808"/>
    </source>
</evidence>
<dbReference type="GO" id="GO:0043138">
    <property type="term" value="F:3'-5' DNA helicase activity"/>
    <property type="evidence" value="ECO:0007669"/>
    <property type="project" value="UniProtKB-EC"/>
</dbReference>
<feature type="binding site" evidence="9">
    <location>
        <begin position="41"/>
        <end position="48"/>
    </location>
    <ligand>
        <name>ATP</name>
        <dbReference type="ChEBI" id="CHEBI:30616"/>
    </ligand>
</feature>
<comment type="catalytic activity">
    <reaction evidence="8">
        <text>ATP + H2O = ADP + phosphate + H(+)</text>
        <dbReference type="Rhea" id="RHEA:13065"/>
        <dbReference type="ChEBI" id="CHEBI:15377"/>
        <dbReference type="ChEBI" id="CHEBI:15378"/>
        <dbReference type="ChEBI" id="CHEBI:30616"/>
        <dbReference type="ChEBI" id="CHEBI:43474"/>
        <dbReference type="ChEBI" id="CHEBI:456216"/>
        <dbReference type="EC" id="5.6.2.4"/>
    </reaction>
</comment>
<dbReference type="SUPFAM" id="SSF52540">
    <property type="entry name" value="P-loop containing nucleoside triphosphate hydrolases"/>
    <property type="match status" value="1"/>
</dbReference>
<dbReference type="EMBL" id="QZAA01000217">
    <property type="protein sequence ID" value="RQD74096.1"/>
    <property type="molecule type" value="Genomic_DNA"/>
</dbReference>
<dbReference type="EC" id="5.6.2.4" evidence="7"/>
<dbReference type="InterPro" id="IPR027417">
    <property type="entry name" value="P-loop_NTPase"/>
</dbReference>
<dbReference type="AlphaFoldDB" id="A0A424YB55"/>
<evidence type="ECO:0000256" key="1">
    <source>
        <dbReference type="ARBA" id="ARBA00022741"/>
    </source>
</evidence>
<dbReference type="GO" id="GO:0016887">
    <property type="term" value="F:ATP hydrolysis activity"/>
    <property type="evidence" value="ECO:0007669"/>
    <property type="project" value="RHEA"/>
</dbReference>
<comment type="caution">
    <text evidence="11">The sequence shown here is derived from an EMBL/GenBank/DDBJ whole genome shotgun (WGS) entry which is preliminary data.</text>
</comment>
<evidence type="ECO:0000313" key="11">
    <source>
        <dbReference type="EMBL" id="RQD74096.1"/>
    </source>
</evidence>
<proteinExistence type="predicted"/>
<evidence type="ECO:0000256" key="6">
    <source>
        <dbReference type="ARBA" id="ARBA00034617"/>
    </source>
</evidence>
<evidence type="ECO:0000256" key="3">
    <source>
        <dbReference type="ARBA" id="ARBA00022806"/>
    </source>
</evidence>
<comment type="catalytic activity">
    <reaction evidence="6">
        <text>Couples ATP hydrolysis with the unwinding of duplex DNA by translocating in the 3'-5' direction.</text>
        <dbReference type="EC" id="5.6.2.4"/>
    </reaction>
</comment>
<feature type="domain" description="UvrD-like helicase ATP-binding" evidence="10">
    <location>
        <begin position="20"/>
        <end position="330"/>
    </location>
</feature>
<dbReference type="GO" id="GO:0000725">
    <property type="term" value="P:recombinational repair"/>
    <property type="evidence" value="ECO:0007669"/>
    <property type="project" value="TreeGrafter"/>
</dbReference>
<dbReference type="PROSITE" id="PS51198">
    <property type="entry name" value="UVRD_HELICASE_ATP_BIND"/>
    <property type="match status" value="1"/>
</dbReference>
<dbReference type="Pfam" id="PF13588">
    <property type="entry name" value="HSDR_N_2"/>
    <property type="match status" value="1"/>
</dbReference>